<evidence type="ECO:0000313" key="3">
    <source>
        <dbReference type="Proteomes" id="UP001239994"/>
    </source>
</evidence>
<proteinExistence type="predicted"/>
<protein>
    <submittedName>
        <fullName evidence="2">Uncharacterized protein</fullName>
    </submittedName>
</protein>
<sequence length="89" mass="9357">MKQRESADTELDVRGGAWKELQQARGGESAAGGASGGSSAGGGAGVDSSMQFSTRPASAEPAYLGTWQQNTDTNLLFRMSQQRLQRLGH</sequence>
<feature type="compositionally biased region" description="Gly residues" evidence="1">
    <location>
        <begin position="29"/>
        <end position="45"/>
    </location>
</feature>
<feature type="compositionally biased region" description="Basic and acidic residues" evidence="1">
    <location>
        <begin position="1"/>
        <end position="13"/>
    </location>
</feature>
<accession>A0AAD9DS20</accession>
<comment type="caution">
    <text evidence="2">The sequence shown here is derived from an EMBL/GenBank/DDBJ whole genome shotgun (WGS) entry which is preliminary data.</text>
</comment>
<reference evidence="2" key="1">
    <citation type="submission" date="2023-03" db="EMBL/GenBank/DDBJ databases">
        <title>Electrophorus voltai genome.</title>
        <authorList>
            <person name="Bian C."/>
        </authorList>
    </citation>
    <scope>NUCLEOTIDE SEQUENCE</scope>
    <source>
        <strain evidence="2">CB-2022</strain>
        <tissue evidence="2">Muscle</tissue>
    </source>
</reference>
<name>A0AAD9DS20_9TELE</name>
<evidence type="ECO:0000313" key="2">
    <source>
        <dbReference type="EMBL" id="KAK1791103.1"/>
    </source>
</evidence>
<feature type="region of interest" description="Disordered" evidence="1">
    <location>
        <begin position="1"/>
        <end position="65"/>
    </location>
</feature>
<dbReference type="Proteomes" id="UP001239994">
    <property type="component" value="Unassembled WGS sequence"/>
</dbReference>
<gene>
    <name evidence="2" type="ORF">P4O66_002040</name>
</gene>
<evidence type="ECO:0000256" key="1">
    <source>
        <dbReference type="SAM" id="MobiDB-lite"/>
    </source>
</evidence>
<dbReference type="AlphaFoldDB" id="A0AAD9DS20"/>
<dbReference type="EMBL" id="JAROKS010000020">
    <property type="protein sequence ID" value="KAK1791103.1"/>
    <property type="molecule type" value="Genomic_DNA"/>
</dbReference>
<keyword evidence="3" id="KW-1185">Reference proteome</keyword>
<organism evidence="2 3">
    <name type="scientific">Electrophorus voltai</name>
    <dbReference type="NCBI Taxonomy" id="2609070"/>
    <lineage>
        <taxon>Eukaryota</taxon>
        <taxon>Metazoa</taxon>
        <taxon>Chordata</taxon>
        <taxon>Craniata</taxon>
        <taxon>Vertebrata</taxon>
        <taxon>Euteleostomi</taxon>
        <taxon>Actinopterygii</taxon>
        <taxon>Neopterygii</taxon>
        <taxon>Teleostei</taxon>
        <taxon>Ostariophysi</taxon>
        <taxon>Gymnotiformes</taxon>
        <taxon>Gymnotoidei</taxon>
        <taxon>Gymnotidae</taxon>
        <taxon>Electrophorus</taxon>
    </lineage>
</organism>